<dbReference type="InterPro" id="IPR014748">
    <property type="entry name" value="Enoyl-CoA_hydra_C"/>
</dbReference>
<evidence type="ECO:0000313" key="3">
    <source>
        <dbReference type="Proteomes" id="UP000051587"/>
    </source>
</evidence>
<dbReference type="GO" id="GO:0004300">
    <property type="term" value="F:enoyl-CoA hydratase activity"/>
    <property type="evidence" value="ECO:0007669"/>
    <property type="project" value="UniProtKB-EC"/>
</dbReference>
<dbReference type="InterPro" id="IPR029045">
    <property type="entry name" value="ClpP/crotonase-like_dom_sf"/>
</dbReference>
<proteinExistence type="inferred from homology"/>
<gene>
    <name evidence="2" type="primary">paaF_1</name>
    <name evidence="2" type="ORF">TG4357_01546</name>
</gene>
<dbReference type="InterPro" id="IPR001753">
    <property type="entry name" value="Enoyl-CoA_hydra/iso"/>
</dbReference>
<dbReference type="Gene3D" id="3.90.226.10">
    <property type="entry name" value="2-enoyl-CoA Hydratase, Chain A, domain 1"/>
    <property type="match status" value="1"/>
</dbReference>
<reference evidence="2 3" key="1">
    <citation type="submission" date="2015-09" db="EMBL/GenBank/DDBJ databases">
        <authorList>
            <consortium name="Swine Surveillance"/>
        </authorList>
    </citation>
    <scope>NUCLEOTIDE SEQUENCE [LARGE SCALE GENOMIC DNA]</scope>
    <source>
        <strain evidence="2 3">CECT 4357</strain>
    </source>
</reference>
<dbReference type="AlphaFoldDB" id="A0A0P1FUS9"/>
<dbReference type="PANTHER" id="PTHR43459:SF1">
    <property type="entry name" value="EG:BACN32G11.4 PROTEIN"/>
    <property type="match status" value="1"/>
</dbReference>
<sequence length="270" mass="28761">MMTLPTPPSEPSTDDGLCVPVSLGSTRLIWLNQPKRRNALSPDLRGALKDLLQQAMQDDTVRAIVICGVQGNFSAGGDLSTMKGISSVAGRERMNDAADLMRVMVQGPKPIVAAVEGWCVGAGMSLAAACDIVVAAPGAKFSLPFGKLGLIPDLGSLHTLTARIGMGRTKWLAFTRRTIDAQIAMTWGAVEDIAEEGATLAHALALAEEIAAGAPLTISYTKQLLARLPMGFDEYLAAERDTQAILYTSEDFDEGIDSFFEKRPAVFHGK</sequence>
<dbReference type="Gene3D" id="1.10.12.10">
    <property type="entry name" value="Lyase 2-enoyl-coa Hydratase, Chain A, domain 2"/>
    <property type="match status" value="1"/>
</dbReference>
<dbReference type="STRING" id="53501.SAMN04488043_102129"/>
<organism evidence="2 3">
    <name type="scientific">Thalassovita gelatinovora</name>
    <name type="common">Thalassobius gelatinovorus</name>
    <dbReference type="NCBI Taxonomy" id="53501"/>
    <lineage>
        <taxon>Bacteria</taxon>
        <taxon>Pseudomonadati</taxon>
        <taxon>Pseudomonadota</taxon>
        <taxon>Alphaproteobacteria</taxon>
        <taxon>Rhodobacterales</taxon>
        <taxon>Roseobacteraceae</taxon>
        <taxon>Thalassovita</taxon>
    </lineage>
</organism>
<dbReference type="EMBL" id="CYSA01000015">
    <property type="protein sequence ID" value="CUH64870.1"/>
    <property type="molecule type" value="Genomic_DNA"/>
</dbReference>
<keyword evidence="2" id="KW-0456">Lyase</keyword>
<accession>A0A0P1FUS9</accession>
<dbReference type="Proteomes" id="UP000051587">
    <property type="component" value="Unassembled WGS sequence"/>
</dbReference>
<dbReference type="CDD" id="cd06558">
    <property type="entry name" value="crotonase-like"/>
    <property type="match status" value="1"/>
</dbReference>
<protein>
    <submittedName>
        <fullName evidence="2">2,3-dehydroadipyl-CoA hydratase</fullName>
        <ecNumber evidence="2">4.2.1.17</ecNumber>
    </submittedName>
</protein>
<keyword evidence="3" id="KW-1185">Reference proteome</keyword>
<dbReference type="SUPFAM" id="SSF52096">
    <property type="entry name" value="ClpP/crotonase"/>
    <property type="match status" value="1"/>
</dbReference>
<dbReference type="Pfam" id="PF00378">
    <property type="entry name" value="ECH_1"/>
    <property type="match status" value="1"/>
</dbReference>
<dbReference type="EC" id="4.2.1.17" evidence="2"/>
<evidence type="ECO:0000256" key="1">
    <source>
        <dbReference type="ARBA" id="ARBA00005254"/>
    </source>
</evidence>
<evidence type="ECO:0000313" key="2">
    <source>
        <dbReference type="EMBL" id="CUH64870.1"/>
    </source>
</evidence>
<comment type="similarity">
    <text evidence="1">Belongs to the enoyl-CoA hydratase/isomerase family.</text>
</comment>
<name>A0A0P1FUS9_THAGE</name>
<dbReference type="PANTHER" id="PTHR43459">
    <property type="entry name" value="ENOYL-COA HYDRATASE"/>
    <property type="match status" value="1"/>
</dbReference>